<dbReference type="RefSeq" id="WP_256619585.1">
    <property type="nucleotide sequence ID" value="NZ_JANIBC010000007.1"/>
</dbReference>
<organism evidence="5 6">
    <name type="scientific">Parvularcula maris</name>
    <dbReference type="NCBI Taxonomy" id="2965077"/>
    <lineage>
        <taxon>Bacteria</taxon>
        <taxon>Pseudomonadati</taxon>
        <taxon>Pseudomonadota</taxon>
        <taxon>Alphaproteobacteria</taxon>
        <taxon>Parvularculales</taxon>
        <taxon>Parvularculaceae</taxon>
        <taxon>Parvularcula</taxon>
    </lineage>
</organism>
<evidence type="ECO:0000256" key="3">
    <source>
        <dbReference type="SAM" id="MobiDB-lite"/>
    </source>
</evidence>
<proteinExistence type="inferred from homology"/>
<comment type="caution">
    <text evidence="5">The sequence shown here is derived from an EMBL/GenBank/DDBJ whole genome shotgun (WGS) entry which is preliminary data.</text>
</comment>
<keyword evidence="2" id="KW-0560">Oxidoreductase</keyword>
<dbReference type="CDD" id="cd05233">
    <property type="entry name" value="SDR_c"/>
    <property type="match status" value="1"/>
</dbReference>
<accession>A0A9X2L9Z9</accession>
<dbReference type="EMBL" id="JANIBC010000007">
    <property type="protein sequence ID" value="MCQ8185696.1"/>
    <property type="molecule type" value="Genomic_DNA"/>
</dbReference>
<dbReference type="Gene3D" id="3.40.50.720">
    <property type="entry name" value="NAD(P)-binding Rossmann-like Domain"/>
    <property type="match status" value="1"/>
</dbReference>
<dbReference type="PANTHER" id="PTHR44196">
    <property type="entry name" value="DEHYDROGENASE/REDUCTASE SDR FAMILY MEMBER 7B"/>
    <property type="match status" value="1"/>
</dbReference>
<reference evidence="5" key="1">
    <citation type="submission" date="2022-07" db="EMBL/GenBank/DDBJ databases">
        <title>Parvularcula maris sp. nov., an algicidal bacterium isolated from seawater.</title>
        <authorList>
            <person name="Li F."/>
        </authorList>
    </citation>
    <scope>NUCLEOTIDE SEQUENCE</scope>
    <source>
        <strain evidence="5">BGMRC 0090</strain>
    </source>
</reference>
<dbReference type="SMART" id="SM00822">
    <property type="entry name" value="PKS_KR"/>
    <property type="match status" value="1"/>
</dbReference>
<evidence type="ECO:0000313" key="5">
    <source>
        <dbReference type="EMBL" id="MCQ8185696.1"/>
    </source>
</evidence>
<dbReference type="InterPro" id="IPR002347">
    <property type="entry name" value="SDR_fam"/>
</dbReference>
<keyword evidence="6" id="KW-1185">Reference proteome</keyword>
<gene>
    <name evidence="5" type="ORF">NOG11_09845</name>
</gene>
<name>A0A9X2L9Z9_9PROT</name>
<dbReference type="PRINTS" id="PR00081">
    <property type="entry name" value="GDHRDH"/>
</dbReference>
<dbReference type="SUPFAM" id="SSF51735">
    <property type="entry name" value="NAD(P)-binding Rossmann-fold domains"/>
    <property type="match status" value="1"/>
</dbReference>
<dbReference type="Pfam" id="PF00106">
    <property type="entry name" value="adh_short"/>
    <property type="match status" value="1"/>
</dbReference>
<evidence type="ECO:0000256" key="1">
    <source>
        <dbReference type="ARBA" id="ARBA00006484"/>
    </source>
</evidence>
<dbReference type="GO" id="GO:0016491">
    <property type="term" value="F:oxidoreductase activity"/>
    <property type="evidence" value="ECO:0007669"/>
    <property type="project" value="UniProtKB-KW"/>
</dbReference>
<dbReference type="PANTHER" id="PTHR44196:SF4">
    <property type="entry name" value="SHORT CHAIN DEHYDROGENASE"/>
    <property type="match status" value="1"/>
</dbReference>
<feature type="region of interest" description="Disordered" evidence="3">
    <location>
        <begin position="181"/>
        <end position="211"/>
    </location>
</feature>
<protein>
    <submittedName>
        <fullName evidence="5">SDR family NAD(P)-dependent oxidoreductase</fullName>
    </submittedName>
</protein>
<dbReference type="GO" id="GO:0016020">
    <property type="term" value="C:membrane"/>
    <property type="evidence" value="ECO:0007669"/>
    <property type="project" value="TreeGrafter"/>
</dbReference>
<evidence type="ECO:0000313" key="6">
    <source>
        <dbReference type="Proteomes" id="UP001142610"/>
    </source>
</evidence>
<comment type="similarity">
    <text evidence="1">Belongs to the short-chain dehydrogenases/reductases (SDR) family.</text>
</comment>
<dbReference type="InterPro" id="IPR036291">
    <property type="entry name" value="NAD(P)-bd_dom_sf"/>
</dbReference>
<evidence type="ECO:0000259" key="4">
    <source>
        <dbReference type="SMART" id="SM00822"/>
    </source>
</evidence>
<dbReference type="Proteomes" id="UP001142610">
    <property type="component" value="Unassembled WGS sequence"/>
</dbReference>
<dbReference type="InterPro" id="IPR057326">
    <property type="entry name" value="KR_dom"/>
</dbReference>
<feature type="domain" description="Ketoreductase" evidence="4">
    <location>
        <begin position="9"/>
        <end position="203"/>
    </location>
</feature>
<sequence>MVSPSLQGRNVLVTGASRGIGYAAAVEAARRGAHVIALARTVSGLEKLDDEVKSAGGSVSLLPADLTDEASLTRLPAALEQRFERLDALVLNAGLLGPLTSIADLQGKEWHETFTTNLHANLALLKLLDPLLQRSEGARVVGVTSRAARVIKPFWGAYAASKAAFDALIQTYAAEQQGGLRANLLDPGPTATSMRKEAMPGEDPSTITPPDVVGARIADMLEPGFDAQGETVAVPRPEGK</sequence>
<dbReference type="AlphaFoldDB" id="A0A9X2L9Z9"/>
<evidence type="ECO:0000256" key="2">
    <source>
        <dbReference type="ARBA" id="ARBA00023002"/>
    </source>
</evidence>